<organism evidence="3 4">
    <name type="scientific">Algoriphagus halophilus</name>
    <dbReference type="NCBI Taxonomy" id="226505"/>
    <lineage>
        <taxon>Bacteria</taxon>
        <taxon>Pseudomonadati</taxon>
        <taxon>Bacteroidota</taxon>
        <taxon>Cytophagia</taxon>
        <taxon>Cytophagales</taxon>
        <taxon>Cyclobacteriaceae</taxon>
        <taxon>Algoriphagus</taxon>
    </lineage>
</organism>
<dbReference type="Gene3D" id="1.20.1600.10">
    <property type="entry name" value="Outer membrane efflux proteins (OEP)"/>
    <property type="match status" value="1"/>
</dbReference>
<gene>
    <name evidence="3" type="ORF">SAMN05444394_0075</name>
</gene>
<dbReference type="NCBIfam" id="TIGR01845">
    <property type="entry name" value="outer_NodT"/>
    <property type="match status" value="1"/>
</dbReference>
<dbReference type="GO" id="GO:0005886">
    <property type="term" value="C:plasma membrane"/>
    <property type="evidence" value="ECO:0007669"/>
    <property type="project" value="UniProtKB-SubCell"/>
</dbReference>
<keyword evidence="4" id="KW-1185">Reference proteome</keyword>
<dbReference type="EMBL" id="FSRC01000001">
    <property type="protein sequence ID" value="SIN65123.1"/>
    <property type="molecule type" value="Genomic_DNA"/>
</dbReference>
<dbReference type="STRING" id="226505.SAMN05444394_0075"/>
<reference evidence="4" key="1">
    <citation type="submission" date="2016-11" db="EMBL/GenBank/DDBJ databases">
        <authorList>
            <person name="Varghese N."/>
            <person name="Submissions S."/>
        </authorList>
    </citation>
    <scope>NUCLEOTIDE SEQUENCE [LARGE SCALE GENOMIC DNA]</scope>
    <source>
        <strain evidence="4">DSM 15292</strain>
    </source>
</reference>
<feature type="chain" id="PRO_5011808899" evidence="2">
    <location>
        <begin position="33"/>
        <end position="491"/>
    </location>
</feature>
<evidence type="ECO:0000256" key="2">
    <source>
        <dbReference type="RuleBase" id="RU362097"/>
    </source>
</evidence>
<comment type="similarity">
    <text evidence="1 2">Belongs to the outer membrane factor (OMF) (TC 1.B.17) family.</text>
</comment>
<sequence length="491" mass="55482">MKTKVHYPNKLTTNMLKRILYISLGVASLSFAVTSCKTPELAEKAINDTVPESFNGSQDTTNTATLDWKEYFSDPYLRTLIDTALSKNQELNITLQEIQIAQNEVRVRKGEILPSVNIGVGAGVDKVGRYTSQGANDANTEIKPGKEMPDPLQDYVVGAFATWEVDIWKKLRNAKKSALTRYLGSIEGKNFMVTNLIAEIANSYYELLALDNQLEIVQQNIEIQNNALEIVKYQKNAARVTELAVKRFEAQVLNTRSIQYEIQQQIIETENRINFLVGRFPQRVERDHRVFTDLVPEMVHAGIPSQLLQNRPDIRQAELELAASKVDIQVAKADFYPKLEISAGLGFNAFNPSYLFTSPQSLIYSLAGELVAPLINRNAIKARYLTANAMQIQAIYNYEQTILNAYIEVANQLSNIDNLEKTYDLKTQQVNALTQSVDISNDLFKSARADYMEVLLTQRDALESRFDLIETKMKQMHAKVNIYQALGGGWY</sequence>
<evidence type="ECO:0000313" key="3">
    <source>
        <dbReference type="EMBL" id="SIN65123.1"/>
    </source>
</evidence>
<dbReference type="PANTHER" id="PTHR30203">
    <property type="entry name" value="OUTER MEMBRANE CATION EFFLUX PROTEIN"/>
    <property type="match status" value="1"/>
</dbReference>
<dbReference type="InterPro" id="IPR010131">
    <property type="entry name" value="MdtP/NodT-like"/>
</dbReference>
<dbReference type="InterPro" id="IPR003423">
    <property type="entry name" value="OMP_efflux"/>
</dbReference>
<dbReference type="Pfam" id="PF02321">
    <property type="entry name" value="OEP"/>
    <property type="match status" value="2"/>
</dbReference>
<evidence type="ECO:0000313" key="4">
    <source>
        <dbReference type="Proteomes" id="UP000185221"/>
    </source>
</evidence>
<name>A0A1N6D339_9BACT</name>
<keyword evidence="2" id="KW-1134">Transmembrane beta strand</keyword>
<protein>
    <submittedName>
        <fullName evidence="3">Efflux transporter, outer membrane factor (OMF) lipoprotein, NodT family</fullName>
    </submittedName>
</protein>
<evidence type="ECO:0000256" key="1">
    <source>
        <dbReference type="ARBA" id="ARBA00007613"/>
    </source>
</evidence>
<dbReference type="GO" id="GO:0015562">
    <property type="term" value="F:efflux transmembrane transporter activity"/>
    <property type="evidence" value="ECO:0007669"/>
    <property type="project" value="InterPro"/>
</dbReference>
<feature type="signal peptide" evidence="2">
    <location>
        <begin position="1"/>
        <end position="32"/>
    </location>
</feature>
<keyword evidence="2" id="KW-0812">Transmembrane</keyword>
<comment type="subcellular location">
    <subcellularLocation>
        <location evidence="2">Cell membrane</location>
        <topology evidence="2">Lipid-anchor</topology>
    </subcellularLocation>
</comment>
<accession>A0A1N6D339</accession>
<keyword evidence="2" id="KW-0472">Membrane</keyword>
<dbReference type="Gene3D" id="2.20.200.10">
    <property type="entry name" value="Outer membrane efflux proteins (OEP)"/>
    <property type="match status" value="1"/>
</dbReference>
<dbReference type="Proteomes" id="UP000185221">
    <property type="component" value="Unassembled WGS sequence"/>
</dbReference>
<keyword evidence="2" id="KW-0564">Palmitate</keyword>
<dbReference type="SUPFAM" id="SSF56954">
    <property type="entry name" value="Outer membrane efflux proteins (OEP)"/>
    <property type="match status" value="1"/>
</dbReference>
<proteinExistence type="inferred from homology"/>
<dbReference type="PANTHER" id="PTHR30203:SF30">
    <property type="entry name" value="OUTER MEMBRANE PROTEIN-RELATED"/>
    <property type="match status" value="1"/>
</dbReference>
<keyword evidence="2 3" id="KW-0449">Lipoprotein</keyword>
<keyword evidence="2" id="KW-0732">Signal</keyword>
<dbReference type="AlphaFoldDB" id="A0A1N6D339"/>